<dbReference type="AlphaFoldDB" id="A0AAD1WBD6"/>
<organism evidence="2 3">
    <name type="scientific">Pelobates cultripes</name>
    <name type="common">Western spadefoot toad</name>
    <dbReference type="NCBI Taxonomy" id="61616"/>
    <lineage>
        <taxon>Eukaryota</taxon>
        <taxon>Metazoa</taxon>
        <taxon>Chordata</taxon>
        <taxon>Craniata</taxon>
        <taxon>Vertebrata</taxon>
        <taxon>Euteleostomi</taxon>
        <taxon>Amphibia</taxon>
        <taxon>Batrachia</taxon>
        <taxon>Anura</taxon>
        <taxon>Pelobatoidea</taxon>
        <taxon>Pelobatidae</taxon>
        <taxon>Pelobates</taxon>
    </lineage>
</organism>
<protein>
    <submittedName>
        <fullName evidence="2">Uncharacterized protein</fullName>
    </submittedName>
</protein>
<evidence type="ECO:0000313" key="3">
    <source>
        <dbReference type="Proteomes" id="UP001295444"/>
    </source>
</evidence>
<sequence length="309" mass="37431">MIGYIVSRREENLIQIDEEITLWKQQLSETTNPETFNQIIREIKMKVEKAEKDTIEIKKRKYLRDTNDYKTGNIRFPKRSNSYVKKQNPRKNYQHTQEESEPLHHDRNFYRDNTLELKSHREAQRRNTYTKELPHTTYRHPYNRYRNQNRSYSDVVKQGSYKHDRKRLHQDSPSKTKRMSSYRPKEGGEYEKEKKYPPKRDNSDTGNIGNHYPNPSSKSYPTKEQKRNEKDSIHYDDTTRPIRIRERISEDHQTTSAPSSSVFWRDPMHEKLKWQEKPPSWESPGKRQRPIDYDTEEEEIRNKGKRGKK</sequence>
<proteinExistence type="predicted"/>
<feature type="compositionally biased region" description="Polar residues" evidence="1">
    <location>
        <begin position="204"/>
        <end position="220"/>
    </location>
</feature>
<accession>A0AAD1WBD6</accession>
<evidence type="ECO:0000256" key="1">
    <source>
        <dbReference type="SAM" id="MobiDB-lite"/>
    </source>
</evidence>
<feature type="compositionally biased region" description="Basic and acidic residues" evidence="1">
    <location>
        <begin position="266"/>
        <end position="276"/>
    </location>
</feature>
<feature type="region of interest" description="Disordered" evidence="1">
    <location>
        <begin position="79"/>
        <end position="309"/>
    </location>
</feature>
<keyword evidence="3" id="KW-1185">Reference proteome</keyword>
<evidence type="ECO:0000313" key="2">
    <source>
        <dbReference type="EMBL" id="CAH2296201.1"/>
    </source>
</evidence>
<gene>
    <name evidence="2" type="ORF">PECUL_23A045485</name>
</gene>
<feature type="compositionally biased region" description="Basic and acidic residues" evidence="1">
    <location>
        <begin position="221"/>
        <end position="253"/>
    </location>
</feature>
<dbReference type="EMBL" id="OW240916">
    <property type="protein sequence ID" value="CAH2296201.1"/>
    <property type="molecule type" value="Genomic_DNA"/>
</dbReference>
<reference evidence="2" key="1">
    <citation type="submission" date="2022-03" db="EMBL/GenBank/DDBJ databases">
        <authorList>
            <person name="Alioto T."/>
            <person name="Alioto T."/>
            <person name="Gomez Garrido J."/>
        </authorList>
    </citation>
    <scope>NUCLEOTIDE SEQUENCE</scope>
</reference>
<feature type="compositionally biased region" description="Basic and acidic residues" evidence="1">
    <location>
        <begin position="96"/>
        <end position="125"/>
    </location>
</feature>
<dbReference type="Proteomes" id="UP001295444">
    <property type="component" value="Chromosome 05"/>
</dbReference>
<feature type="compositionally biased region" description="Basic and acidic residues" evidence="1">
    <location>
        <begin position="183"/>
        <end position="203"/>
    </location>
</feature>
<name>A0AAD1WBD6_PELCU</name>